<sequence length="60" mass="6276">MALVGGAMAGSPLGPYQLQAAIAALHVQAPRAEDTAARRTTSLPEQRYLLGRAAELAELM</sequence>
<evidence type="ECO:0000313" key="2">
    <source>
        <dbReference type="Proteomes" id="UP000824681"/>
    </source>
</evidence>
<evidence type="ECO:0000313" key="1">
    <source>
        <dbReference type="EMBL" id="QYC42202.1"/>
    </source>
</evidence>
<reference evidence="1 2" key="1">
    <citation type="journal article" date="2021" name="ACS Chem. Biol.">
        <title>Genomic-Led Discovery of a Novel Glycopeptide Antibiotic by Nonomuraea coxensis DSM 45129.</title>
        <authorList>
            <person name="Yushchuk O."/>
            <person name="Vior N.M."/>
            <person name="Andreo-Vidal A."/>
            <person name="Berini F."/>
            <person name="Ruckert C."/>
            <person name="Busche T."/>
            <person name="Binda E."/>
            <person name="Kalinowski J."/>
            <person name="Truman A.W."/>
            <person name="Marinelli F."/>
        </authorList>
    </citation>
    <scope>NUCLEOTIDE SEQUENCE [LARGE SCALE GENOMIC DNA]</scope>
    <source>
        <strain evidence="1 2">DSM 45129</strain>
    </source>
</reference>
<keyword evidence="2" id="KW-1185">Reference proteome</keyword>
<proteinExistence type="predicted"/>
<dbReference type="EMBL" id="CP068985">
    <property type="protein sequence ID" value="QYC42202.1"/>
    <property type="molecule type" value="Genomic_DNA"/>
</dbReference>
<dbReference type="Proteomes" id="UP000824681">
    <property type="component" value="Chromosome"/>
</dbReference>
<organism evidence="1 2">
    <name type="scientific">Nonomuraea coxensis DSM 45129</name>
    <dbReference type="NCBI Taxonomy" id="1122611"/>
    <lineage>
        <taxon>Bacteria</taxon>
        <taxon>Bacillati</taxon>
        <taxon>Actinomycetota</taxon>
        <taxon>Actinomycetes</taxon>
        <taxon>Streptosporangiales</taxon>
        <taxon>Streptosporangiaceae</taxon>
        <taxon>Nonomuraea</taxon>
    </lineage>
</organism>
<name>A0ABX8U380_9ACTN</name>
<protein>
    <submittedName>
        <fullName evidence="1">Uncharacterized protein</fullName>
    </submittedName>
</protein>
<gene>
    <name evidence="1" type="ORF">Nocox_22990</name>
</gene>
<accession>A0ABX8U380</accession>